<dbReference type="Proteomes" id="UP001044222">
    <property type="component" value="Unassembled WGS sequence"/>
</dbReference>
<organism evidence="12 13">
    <name type="scientific">Anguilla anguilla</name>
    <name type="common">European freshwater eel</name>
    <name type="synonym">Muraena anguilla</name>
    <dbReference type="NCBI Taxonomy" id="7936"/>
    <lineage>
        <taxon>Eukaryota</taxon>
        <taxon>Metazoa</taxon>
        <taxon>Chordata</taxon>
        <taxon>Craniata</taxon>
        <taxon>Vertebrata</taxon>
        <taxon>Euteleostomi</taxon>
        <taxon>Actinopterygii</taxon>
        <taxon>Neopterygii</taxon>
        <taxon>Teleostei</taxon>
        <taxon>Anguilliformes</taxon>
        <taxon>Anguillidae</taxon>
        <taxon>Anguilla</taxon>
    </lineage>
</organism>
<dbReference type="Pfam" id="PF12773">
    <property type="entry name" value="DZR"/>
    <property type="match status" value="2"/>
</dbReference>
<keyword evidence="3" id="KW-0677">Repeat</keyword>
<evidence type="ECO:0000313" key="12">
    <source>
        <dbReference type="EMBL" id="KAG5855507.1"/>
    </source>
</evidence>
<keyword evidence="6 9" id="KW-0040">ANK repeat</keyword>
<gene>
    <name evidence="12" type="ORF">ANANG_G00049770</name>
</gene>
<dbReference type="SUPFAM" id="SSF48403">
    <property type="entry name" value="Ankyrin repeat"/>
    <property type="match status" value="1"/>
</dbReference>
<dbReference type="SMART" id="SM00248">
    <property type="entry name" value="ANK"/>
    <property type="match status" value="3"/>
</dbReference>
<sequence>MTAGSIFVPQIIPIRVPPPGKAKHHIDTTTPVEIKSDSKDVTVYYTVDGSKPEPVKRPGFGENTTLKYKGPIRLPEGKVSVKALAVASDGRESGIVTKLFLVDYVPTETIVSTEDNEDNFLKQYARDMDNQESLDGSSALLNLSGSLRGAWEDTTKSFQGLKIQGSDSHRPPKGSRFPNSRLGTPSPKTKRVSTPTSHHSQEQNEAQGDGLRKSLTRTDISRILRETDFLRCPQCLSPRPSDPFARFCPQCGAPVPPIPEQRLPPQRGAGVQILFIPQASLRLKDKAICPSCGAGNPVNLTYCVVCETRLPDPPTARGERAPPLPISDGRMISCSNCCRVNNSDARFCDWCGAKPGHPALYLTCSCCGVSNHPYANFCGSCGVFLEGPARLGPSVLQTTGGAAQLERSTFRSDGIIWQPVPQAPPLAPAPATPRSDQQTQTVGLFYPSGAELHKKGQQVALELSQKEQMRDRRPLLTPISPGRGYWRKQLDHICAHLRSYTQNNTEFRTLIGEPRMGKMISAVVQEDNDEVSLRINFVSAGSERSKGGERTMSTGSSEHLPLSDVAEGLSSLSVSENSAPPGESRKDRKQRRANRAQEEEMTLLQSKDAQLLAAVGPGDWARYPRCSSSWMNDGRPVLAVAVMNLHHEVIPLLVQKGADIDQQSGPVNNSALHEAASLGNQGLQCAEALLGCSASIRKRNDRGQTAYDLAVRSGCDPLVSLIAARMGQGLLDKLTKPRSTVNLDTF</sequence>
<evidence type="ECO:0000313" key="13">
    <source>
        <dbReference type="Proteomes" id="UP001044222"/>
    </source>
</evidence>
<name>A0A9D3SA56_ANGAN</name>
<dbReference type="InterPro" id="IPR036770">
    <property type="entry name" value="Ankyrin_rpt-contain_sf"/>
</dbReference>
<evidence type="ECO:0000256" key="4">
    <source>
        <dbReference type="ARBA" id="ARBA00022771"/>
    </source>
</evidence>
<evidence type="ECO:0000259" key="11">
    <source>
        <dbReference type="Pfam" id="PF12773"/>
    </source>
</evidence>
<dbReference type="PANTHER" id="PTHR16058">
    <property type="entry name" value="DOUBLE ZINC RIBBON AND ANKYRIN REPEAT-CONTAINING PROTEIN 1"/>
    <property type="match status" value="1"/>
</dbReference>
<dbReference type="EMBL" id="JAFIRN010000002">
    <property type="protein sequence ID" value="KAG5855507.1"/>
    <property type="molecule type" value="Genomic_DNA"/>
</dbReference>
<keyword evidence="2" id="KW-0479">Metal-binding</keyword>
<dbReference type="Pfam" id="PF13287">
    <property type="entry name" value="Fn3_assoc"/>
    <property type="match status" value="1"/>
</dbReference>
<protein>
    <recommendedName>
        <fullName evidence="8">Double zinc ribbon and ankyrin repeat-containing protein 1</fullName>
    </recommendedName>
</protein>
<keyword evidence="5" id="KW-0862">Zinc</keyword>
<feature type="region of interest" description="Disordered" evidence="10">
    <location>
        <begin position="161"/>
        <end position="215"/>
    </location>
</feature>
<evidence type="ECO:0000256" key="2">
    <source>
        <dbReference type="ARBA" id="ARBA00022723"/>
    </source>
</evidence>
<evidence type="ECO:0000256" key="6">
    <source>
        <dbReference type="ARBA" id="ARBA00023043"/>
    </source>
</evidence>
<evidence type="ECO:0000256" key="9">
    <source>
        <dbReference type="PROSITE-ProRule" id="PRU00023"/>
    </source>
</evidence>
<dbReference type="InterPro" id="IPR002110">
    <property type="entry name" value="Ankyrin_rpt"/>
</dbReference>
<evidence type="ECO:0000256" key="7">
    <source>
        <dbReference type="ARBA" id="ARBA00023273"/>
    </source>
</evidence>
<dbReference type="InterPro" id="IPR025874">
    <property type="entry name" value="DZR"/>
</dbReference>
<dbReference type="GO" id="GO:0005929">
    <property type="term" value="C:cilium"/>
    <property type="evidence" value="ECO:0007669"/>
    <property type="project" value="UniProtKB-SubCell"/>
</dbReference>
<dbReference type="InterPro" id="IPR052481">
    <property type="entry name" value="DZAN1"/>
</dbReference>
<evidence type="ECO:0000256" key="8">
    <source>
        <dbReference type="ARBA" id="ARBA00039856"/>
    </source>
</evidence>
<dbReference type="PROSITE" id="PS50297">
    <property type="entry name" value="ANK_REP_REGION"/>
    <property type="match status" value="1"/>
</dbReference>
<dbReference type="Pfam" id="PF12796">
    <property type="entry name" value="Ank_2"/>
    <property type="match status" value="1"/>
</dbReference>
<dbReference type="InterPro" id="IPR026876">
    <property type="entry name" value="Fn3_assoc_repeat"/>
</dbReference>
<comment type="caution">
    <text evidence="12">The sequence shown here is derived from an EMBL/GenBank/DDBJ whole genome shotgun (WGS) entry which is preliminary data.</text>
</comment>
<dbReference type="Gene3D" id="1.25.40.20">
    <property type="entry name" value="Ankyrin repeat-containing domain"/>
    <property type="match status" value="1"/>
</dbReference>
<feature type="region of interest" description="Disordered" evidence="10">
    <location>
        <begin position="542"/>
        <end position="604"/>
    </location>
</feature>
<comment type="subcellular location">
    <subcellularLocation>
        <location evidence="1">Cell projection</location>
        <location evidence="1">Cilium</location>
    </subcellularLocation>
</comment>
<feature type="domain" description="DZANK-type" evidence="11">
    <location>
        <begin position="334"/>
        <end position="382"/>
    </location>
</feature>
<dbReference type="GO" id="GO:0042462">
    <property type="term" value="P:eye photoreceptor cell development"/>
    <property type="evidence" value="ECO:0007669"/>
    <property type="project" value="TreeGrafter"/>
</dbReference>
<keyword evidence="4" id="KW-0863">Zinc-finger</keyword>
<proteinExistence type="predicted"/>
<dbReference type="PANTHER" id="PTHR16058:SF4">
    <property type="entry name" value="DOUBLE ZINC RIBBON AND ANKYRIN REPEAT-CONTAINING PROTEIN 1"/>
    <property type="match status" value="1"/>
</dbReference>
<evidence type="ECO:0000256" key="5">
    <source>
        <dbReference type="ARBA" id="ARBA00022833"/>
    </source>
</evidence>
<evidence type="ECO:0000256" key="1">
    <source>
        <dbReference type="ARBA" id="ARBA00004138"/>
    </source>
</evidence>
<dbReference type="AlphaFoldDB" id="A0A9D3SA56"/>
<reference evidence="12" key="1">
    <citation type="submission" date="2021-01" db="EMBL/GenBank/DDBJ databases">
        <title>A chromosome-scale assembly of European eel, Anguilla anguilla.</title>
        <authorList>
            <person name="Henkel C."/>
            <person name="Jong-Raadsen S.A."/>
            <person name="Dufour S."/>
            <person name="Weltzien F.-A."/>
            <person name="Palstra A.P."/>
            <person name="Pelster B."/>
            <person name="Spaink H.P."/>
            <person name="Van Den Thillart G.E."/>
            <person name="Jansen H."/>
            <person name="Zahm M."/>
            <person name="Klopp C."/>
            <person name="Cedric C."/>
            <person name="Louis A."/>
            <person name="Berthelot C."/>
            <person name="Parey E."/>
            <person name="Roest Crollius H."/>
            <person name="Montfort J."/>
            <person name="Robinson-Rechavi M."/>
            <person name="Bucao C."/>
            <person name="Bouchez O."/>
            <person name="Gislard M."/>
            <person name="Lluch J."/>
            <person name="Milhes M."/>
            <person name="Lampietro C."/>
            <person name="Lopez Roques C."/>
            <person name="Donnadieu C."/>
            <person name="Braasch I."/>
            <person name="Desvignes T."/>
            <person name="Postlethwait J."/>
            <person name="Bobe J."/>
            <person name="Guiguen Y."/>
            <person name="Dirks R."/>
        </authorList>
    </citation>
    <scope>NUCLEOTIDE SEQUENCE</scope>
    <source>
        <strain evidence="12">Tag_6206</strain>
        <tissue evidence="12">Liver</tissue>
    </source>
</reference>
<feature type="compositionally biased region" description="Polar residues" evidence="10">
    <location>
        <begin position="177"/>
        <end position="206"/>
    </location>
</feature>
<dbReference type="PROSITE" id="PS50088">
    <property type="entry name" value="ANK_REPEAT"/>
    <property type="match status" value="1"/>
</dbReference>
<evidence type="ECO:0000256" key="10">
    <source>
        <dbReference type="SAM" id="MobiDB-lite"/>
    </source>
</evidence>
<dbReference type="GO" id="GO:0008270">
    <property type="term" value="F:zinc ion binding"/>
    <property type="evidence" value="ECO:0007669"/>
    <property type="project" value="UniProtKB-KW"/>
</dbReference>
<keyword evidence="7" id="KW-0966">Cell projection</keyword>
<evidence type="ECO:0000256" key="3">
    <source>
        <dbReference type="ARBA" id="ARBA00022737"/>
    </source>
</evidence>
<accession>A0A9D3SA56</accession>
<keyword evidence="13" id="KW-1185">Reference proteome</keyword>
<feature type="domain" description="DZANK-type" evidence="11">
    <location>
        <begin position="232"/>
        <end position="306"/>
    </location>
</feature>
<feature type="repeat" description="ANK" evidence="9">
    <location>
        <begin position="633"/>
        <end position="665"/>
    </location>
</feature>